<sequence length="114" mass="12499">MEKVLLIKDDKIGDGELGGMVSDGFLSAIADHAQNKELRPRAIVFLNRGVLFGEPGKYPTVFEALQKLQDLGVELEFCKGCVEHFGLEKKLGVGRINDAKNISALLLQYPVLSL</sequence>
<dbReference type="EMBL" id="FN555004">
    <property type="protein sequence ID" value="CBG40081.1"/>
    <property type="molecule type" value="Genomic_DNA"/>
</dbReference>
<evidence type="ECO:0000313" key="1">
    <source>
        <dbReference type="EMBL" id="CBG40081.1"/>
    </source>
</evidence>
<dbReference type="eggNOG" id="COG0425">
    <property type="taxonomic scope" value="Bacteria"/>
</dbReference>
<dbReference type="Proteomes" id="UP000001522">
    <property type="component" value="Chromosome"/>
</dbReference>
<accession>D3UHV8</accession>
<evidence type="ECO:0000313" key="2">
    <source>
        <dbReference type="Proteomes" id="UP000001522"/>
    </source>
</evidence>
<proteinExistence type="predicted"/>
<dbReference type="HOGENOM" id="CLU_097491_1_0_7"/>
<dbReference type="STRING" id="679897.HMU08240"/>
<organism evidence="1 2">
    <name type="scientific">Helicobacter mustelae (strain ATCC 43772 / CCUG 25715 / CIP 103759 / LMG 18044 / NCTC 12198 / R85-136P)</name>
    <name type="common">Campylobacter mustelae</name>
    <dbReference type="NCBI Taxonomy" id="679897"/>
    <lineage>
        <taxon>Bacteria</taxon>
        <taxon>Pseudomonadati</taxon>
        <taxon>Campylobacterota</taxon>
        <taxon>Epsilonproteobacteria</taxon>
        <taxon>Campylobacterales</taxon>
        <taxon>Helicobacteraceae</taxon>
        <taxon>Helicobacter</taxon>
    </lineage>
</organism>
<dbReference type="InterPro" id="IPR027396">
    <property type="entry name" value="DsrEFH-like"/>
</dbReference>
<dbReference type="RefSeq" id="WP_013023155.1">
    <property type="nucleotide sequence ID" value="NC_013949.1"/>
</dbReference>
<name>D3UHV8_HELM1</name>
<dbReference type="AlphaFoldDB" id="D3UHV8"/>
<protein>
    <submittedName>
        <fullName evidence="1">Uncharacterized protein</fullName>
    </submittedName>
</protein>
<dbReference type="SUPFAM" id="SSF75169">
    <property type="entry name" value="DsrEFH-like"/>
    <property type="match status" value="1"/>
</dbReference>
<keyword evidence="2" id="KW-1185">Reference proteome</keyword>
<dbReference type="KEGG" id="hms:HMU08240"/>
<reference evidence="1 2" key="1">
    <citation type="journal article" date="2010" name="BMC Genomics">
        <title>Comparative genomics and proteomics of Helicobacter mustelae, an ulcerogenic and carcinogenic gastric pathogen.</title>
        <authorList>
            <person name="O'Toole P.W."/>
            <person name="Snelling W.J."/>
            <person name="Canchaya C."/>
            <person name="Forde B.M."/>
            <person name="Hardie K.R."/>
            <person name="Josenhans C."/>
            <person name="Graham R.L.J."/>
            <person name="McMullan G."/>
            <person name="Parkhill J."/>
            <person name="Belda E."/>
            <person name="Bentley S.D."/>
        </authorList>
    </citation>
    <scope>NUCLEOTIDE SEQUENCE [LARGE SCALE GENOMIC DNA]</scope>
    <source>
        <strain evidence="2">ATCC 43772 / LMG 18044 / NCTC 12198 / 12198</strain>
    </source>
</reference>
<gene>
    <name evidence="1" type="ordered locus">HMU08240</name>
</gene>